<name>A0ABP1BCK4_9BRYO</name>
<dbReference type="EMBL" id="OZ023704">
    <property type="protein sequence ID" value="CAK9872901.1"/>
    <property type="molecule type" value="Genomic_DNA"/>
</dbReference>
<gene>
    <name evidence="1" type="ORF">CSSPJE1EN2_LOCUS15471</name>
</gene>
<reference evidence="1" key="1">
    <citation type="submission" date="2024-03" db="EMBL/GenBank/DDBJ databases">
        <authorList>
            <consortium name="ELIXIR-Norway"/>
            <consortium name="Elixir Norway"/>
        </authorList>
    </citation>
    <scope>NUCLEOTIDE SEQUENCE</scope>
</reference>
<organism evidence="1 2">
    <name type="scientific">Sphagnum jensenii</name>
    <dbReference type="NCBI Taxonomy" id="128206"/>
    <lineage>
        <taxon>Eukaryota</taxon>
        <taxon>Viridiplantae</taxon>
        <taxon>Streptophyta</taxon>
        <taxon>Embryophyta</taxon>
        <taxon>Bryophyta</taxon>
        <taxon>Sphagnophytina</taxon>
        <taxon>Sphagnopsida</taxon>
        <taxon>Sphagnales</taxon>
        <taxon>Sphagnaceae</taxon>
        <taxon>Sphagnum</taxon>
    </lineage>
</organism>
<protein>
    <submittedName>
        <fullName evidence="1">Uncharacterized protein</fullName>
    </submittedName>
</protein>
<evidence type="ECO:0000313" key="2">
    <source>
        <dbReference type="Proteomes" id="UP001497522"/>
    </source>
</evidence>
<dbReference type="Proteomes" id="UP001497522">
    <property type="component" value="Chromosome 3"/>
</dbReference>
<keyword evidence="2" id="KW-1185">Reference proteome</keyword>
<accession>A0ABP1BCK4</accession>
<sequence>MQICLNTALLLCPSRDQSWRWKTSSNEIGKFNLIQHREALKREELHKACSRKNEELSNALRDAKATLEMFKLGYYSKNCIAHGGDGDHHHQQGTCSLAGTFSGSPRLGICDCINKPRAPCNNPFRTTSELEYNGARRPDYRLLDDHVKSEHPRLVKHLQHNLSMSMLPKDPYVET</sequence>
<proteinExistence type="predicted"/>
<evidence type="ECO:0000313" key="1">
    <source>
        <dbReference type="EMBL" id="CAK9872901.1"/>
    </source>
</evidence>